<sequence length="192" mass="20567">MTFHLARRHESSTTLGAAVLGRTGAIVAWASLVMLTTGCSTIHIPSSPFSHPSSELDGYAGMEGVPQLPSTEAEEVYNAVRQARSQGGIVLHVPGDSPPTRVLPLPTDGRSVYISNLLKQTGVQKKLGTIEATLFRHSATSIAGIPLECKMDDDAYSVRPEFDYALQPGDRLRVKKATHPAIQGFVNAMLGM</sequence>
<protein>
    <submittedName>
        <fullName evidence="1">Uncharacterized protein</fullName>
    </submittedName>
</protein>
<evidence type="ECO:0000313" key="1">
    <source>
        <dbReference type="EMBL" id="QDT02725.1"/>
    </source>
</evidence>
<name>A0A517N6G3_9BACT</name>
<dbReference type="OrthoDB" id="269097at2"/>
<dbReference type="EMBL" id="CP036525">
    <property type="protein sequence ID" value="QDT02725.1"/>
    <property type="molecule type" value="Genomic_DNA"/>
</dbReference>
<dbReference type="KEGG" id="rlc:K227x_11030"/>
<gene>
    <name evidence="1" type="ORF">K227x_11030</name>
</gene>
<evidence type="ECO:0000313" key="2">
    <source>
        <dbReference type="Proteomes" id="UP000318538"/>
    </source>
</evidence>
<dbReference type="AlphaFoldDB" id="A0A517N6G3"/>
<accession>A0A517N6G3</accession>
<organism evidence="1 2">
    <name type="scientific">Rubripirellula lacrimiformis</name>
    <dbReference type="NCBI Taxonomy" id="1930273"/>
    <lineage>
        <taxon>Bacteria</taxon>
        <taxon>Pseudomonadati</taxon>
        <taxon>Planctomycetota</taxon>
        <taxon>Planctomycetia</taxon>
        <taxon>Pirellulales</taxon>
        <taxon>Pirellulaceae</taxon>
        <taxon>Rubripirellula</taxon>
    </lineage>
</organism>
<dbReference type="RefSeq" id="WP_145168522.1">
    <property type="nucleotide sequence ID" value="NZ_CP036525.1"/>
</dbReference>
<reference evidence="1 2" key="1">
    <citation type="submission" date="2019-02" db="EMBL/GenBank/DDBJ databases">
        <title>Deep-cultivation of Planctomycetes and their phenomic and genomic characterization uncovers novel biology.</title>
        <authorList>
            <person name="Wiegand S."/>
            <person name="Jogler M."/>
            <person name="Boedeker C."/>
            <person name="Pinto D."/>
            <person name="Vollmers J."/>
            <person name="Rivas-Marin E."/>
            <person name="Kohn T."/>
            <person name="Peeters S.H."/>
            <person name="Heuer A."/>
            <person name="Rast P."/>
            <person name="Oberbeckmann S."/>
            <person name="Bunk B."/>
            <person name="Jeske O."/>
            <person name="Meyerdierks A."/>
            <person name="Storesund J.E."/>
            <person name="Kallscheuer N."/>
            <person name="Luecker S."/>
            <person name="Lage O.M."/>
            <person name="Pohl T."/>
            <person name="Merkel B.J."/>
            <person name="Hornburger P."/>
            <person name="Mueller R.-W."/>
            <person name="Bruemmer F."/>
            <person name="Labrenz M."/>
            <person name="Spormann A.M."/>
            <person name="Op den Camp H."/>
            <person name="Overmann J."/>
            <person name="Amann R."/>
            <person name="Jetten M.S.M."/>
            <person name="Mascher T."/>
            <person name="Medema M.H."/>
            <person name="Devos D.P."/>
            <person name="Kaster A.-K."/>
            <person name="Ovreas L."/>
            <person name="Rohde M."/>
            <person name="Galperin M.Y."/>
            <person name="Jogler C."/>
        </authorList>
    </citation>
    <scope>NUCLEOTIDE SEQUENCE [LARGE SCALE GENOMIC DNA]</scope>
    <source>
        <strain evidence="1 2">K22_7</strain>
    </source>
</reference>
<dbReference type="Proteomes" id="UP000318538">
    <property type="component" value="Chromosome"/>
</dbReference>
<keyword evidence="2" id="KW-1185">Reference proteome</keyword>
<proteinExistence type="predicted"/>